<dbReference type="InterPro" id="IPR036318">
    <property type="entry name" value="FAD-bd_PCMH-like_sf"/>
</dbReference>
<dbReference type="Gene3D" id="3.40.462.20">
    <property type="match status" value="1"/>
</dbReference>
<evidence type="ECO:0000256" key="2">
    <source>
        <dbReference type="ARBA" id="ARBA00005466"/>
    </source>
</evidence>
<evidence type="ECO:0000256" key="3">
    <source>
        <dbReference type="ARBA" id="ARBA00022630"/>
    </source>
</evidence>
<accession>A0A4R2QW90</accession>
<dbReference type="GO" id="GO:0071949">
    <property type="term" value="F:FAD binding"/>
    <property type="evidence" value="ECO:0007669"/>
    <property type="project" value="InterPro"/>
</dbReference>
<dbReference type="GO" id="GO:0016491">
    <property type="term" value="F:oxidoreductase activity"/>
    <property type="evidence" value="ECO:0007669"/>
    <property type="project" value="UniProtKB-KW"/>
</dbReference>
<evidence type="ECO:0000256" key="1">
    <source>
        <dbReference type="ARBA" id="ARBA00001974"/>
    </source>
</evidence>
<dbReference type="OrthoDB" id="5169292at2"/>
<reference evidence="7 8" key="1">
    <citation type="submission" date="2019-03" db="EMBL/GenBank/DDBJ databases">
        <title>Genomic Encyclopedia of Type Strains, Phase IV (KMG-IV): sequencing the most valuable type-strain genomes for metagenomic binning, comparative biology and taxonomic classification.</title>
        <authorList>
            <person name="Goeker M."/>
        </authorList>
    </citation>
    <scope>NUCLEOTIDE SEQUENCE [LARGE SCALE GENOMIC DNA]</scope>
    <source>
        <strain evidence="7 8">DSM 45765</strain>
    </source>
</reference>
<dbReference type="RefSeq" id="WP_132877118.1">
    <property type="nucleotide sequence ID" value="NZ_SLXQ01000003.1"/>
</dbReference>
<keyword evidence="4" id="KW-0274">FAD</keyword>
<proteinExistence type="inferred from homology"/>
<evidence type="ECO:0000259" key="6">
    <source>
        <dbReference type="PROSITE" id="PS51387"/>
    </source>
</evidence>
<comment type="similarity">
    <text evidence="2">Belongs to the oxygen-dependent FAD-linked oxidoreductase family.</text>
</comment>
<dbReference type="Gene3D" id="3.30.465.10">
    <property type="match status" value="1"/>
</dbReference>
<dbReference type="InterPro" id="IPR012951">
    <property type="entry name" value="BBE"/>
</dbReference>
<evidence type="ECO:0000256" key="4">
    <source>
        <dbReference type="ARBA" id="ARBA00022827"/>
    </source>
</evidence>
<dbReference type="InterPro" id="IPR016166">
    <property type="entry name" value="FAD-bd_PCMH"/>
</dbReference>
<keyword evidence="3" id="KW-0285">Flavoprotein</keyword>
<keyword evidence="5" id="KW-0560">Oxidoreductase</keyword>
<dbReference type="Pfam" id="PF08031">
    <property type="entry name" value="BBE"/>
    <property type="match status" value="1"/>
</dbReference>
<dbReference type="PANTHER" id="PTHR42973">
    <property type="entry name" value="BINDING OXIDOREDUCTASE, PUTATIVE (AFU_ORTHOLOGUE AFUA_1G17690)-RELATED"/>
    <property type="match status" value="1"/>
</dbReference>
<dbReference type="InterPro" id="IPR016169">
    <property type="entry name" value="FAD-bd_PCMH_sub2"/>
</dbReference>
<gene>
    <name evidence="7" type="ORF">EV191_103425</name>
</gene>
<dbReference type="PROSITE" id="PS51387">
    <property type="entry name" value="FAD_PCMH"/>
    <property type="match status" value="1"/>
</dbReference>
<dbReference type="InterPro" id="IPR006093">
    <property type="entry name" value="Oxy_OxRdtase_FAD_BS"/>
</dbReference>
<evidence type="ECO:0000313" key="7">
    <source>
        <dbReference type="EMBL" id="TCP54380.1"/>
    </source>
</evidence>
<dbReference type="EMBL" id="SLXQ01000003">
    <property type="protein sequence ID" value="TCP54380.1"/>
    <property type="molecule type" value="Genomic_DNA"/>
</dbReference>
<evidence type="ECO:0000313" key="8">
    <source>
        <dbReference type="Proteomes" id="UP000294911"/>
    </source>
</evidence>
<sequence>MTQLQDDLDSAIRQLRGTVTGPVVCPGEDGYEDECAGTQTAWGHRPVVAVGARAAADVRAAVSFAAERGLPVAVQATGHGQPESGAGGVLISTRRMAEVSVDPARGTAWIGAGTRWREVIDAAAPHGLAPLSGSTSHVGAVSYTLGGGIGLLARRYGYAVDQVRTIDVVTADGMARRCTPDTEPDLFWALCGGRGNFGVVTALEVGLVPAARLYGGGLYFDAAHAPAVLAAWLRLTRAAPDELTTSLMIIPFPDLPDVPEPFRGKRIVHVRVAYLGDAAVGDRLVGQLRAVVPPLVEQLADIPFTDCDTIHRDPTDPHAFLGTSVFLRDLDEAALAALLDATGPAAPAVCLLELRHLGGALANRGTNAVGFREAGYLLGVVSPLDNVDLSVAERGLETAVEAVRPWILGRHLNGLFGAAATPDQVSAAFEPADYRRLAELKARYDTENLFRHNHNIPPARGTVRWFVGGAGDHG</sequence>
<name>A0A4R2QW90_9PSEU</name>
<dbReference type="InterPro" id="IPR050416">
    <property type="entry name" value="FAD-linked_Oxidoreductase"/>
</dbReference>
<evidence type="ECO:0000256" key="5">
    <source>
        <dbReference type="ARBA" id="ARBA00023002"/>
    </source>
</evidence>
<comment type="cofactor">
    <cofactor evidence="1">
        <name>FAD</name>
        <dbReference type="ChEBI" id="CHEBI:57692"/>
    </cofactor>
</comment>
<keyword evidence="8" id="KW-1185">Reference proteome</keyword>
<dbReference type="Pfam" id="PF01565">
    <property type="entry name" value="FAD_binding_4"/>
    <property type="match status" value="1"/>
</dbReference>
<dbReference type="InterPro" id="IPR016167">
    <property type="entry name" value="FAD-bd_PCMH_sub1"/>
</dbReference>
<organism evidence="7 8">
    <name type="scientific">Tamaricihabitans halophyticus</name>
    <dbReference type="NCBI Taxonomy" id="1262583"/>
    <lineage>
        <taxon>Bacteria</taxon>
        <taxon>Bacillati</taxon>
        <taxon>Actinomycetota</taxon>
        <taxon>Actinomycetes</taxon>
        <taxon>Pseudonocardiales</taxon>
        <taxon>Pseudonocardiaceae</taxon>
        <taxon>Tamaricihabitans</taxon>
    </lineage>
</organism>
<dbReference type="AlphaFoldDB" id="A0A4R2QW90"/>
<feature type="domain" description="FAD-binding PCMH-type" evidence="6">
    <location>
        <begin position="42"/>
        <end position="210"/>
    </location>
</feature>
<protein>
    <submittedName>
        <fullName evidence="7">FAD/FMN-containing dehydrogenase</fullName>
    </submittedName>
</protein>
<dbReference type="PANTHER" id="PTHR42973:SF39">
    <property type="entry name" value="FAD-BINDING PCMH-TYPE DOMAIN-CONTAINING PROTEIN"/>
    <property type="match status" value="1"/>
</dbReference>
<dbReference type="Gene3D" id="3.30.43.10">
    <property type="entry name" value="Uridine Diphospho-n-acetylenolpyruvylglucosamine Reductase, domain 2"/>
    <property type="match status" value="1"/>
</dbReference>
<dbReference type="PROSITE" id="PS00862">
    <property type="entry name" value="OX2_COVAL_FAD"/>
    <property type="match status" value="1"/>
</dbReference>
<dbReference type="Proteomes" id="UP000294911">
    <property type="component" value="Unassembled WGS sequence"/>
</dbReference>
<dbReference type="SUPFAM" id="SSF56176">
    <property type="entry name" value="FAD-binding/transporter-associated domain-like"/>
    <property type="match status" value="1"/>
</dbReference>
<dbReference type="InterPro" id="IPR006094">
    <property type="entry name" value="Oxid_FAD_bind_N"/>
</dbReference>
<comment type="caution">
    <text evidence="7">The sequence shown here is derived from an EMBL/GenBank/DDBJ whole genome shotgun (WGS) entry which is preliminary data.</text>
</comment>